<feature type="coiled-coil region" evidence="1">
    <location>
        <begin position="161"/>
        <end position="188"/>
    </location>
</feature>
<name>A0ABU1K0A0_9PROT</name>
<evidence type="ECO:0000313" key="2">
    <source>
        <dbReference type="EMBL" id="MDR6294294.1"/>
    </source>
</evidence>
<evidence type="ECO:0000256" key="1">
    <source>
        <dbReference type="SAM" id="Coils"/>
    </source>
</evidence>
<dbReference type="EMBL" id="JAVDPW010000018">
    <property type="protein sequence ID" value="MDR6294294.1"/>
    <property type="molecule type" value="Genomic_DNA"/>
</dbReference>
<keyword evidence="3" id="KW-1185">Reference proteome</keyword>
<evidence type="ECO:0000313" key="3">
    <source>
        <dbReference type="Proteomes" id="UP001262410"/>
    </source>
</evidence>
<evidence type="ECO:0008006" key="4">
    <source>
        <dbReference type="Google" id="ProtNLM"/>
    </source>
</evidence>
<reference evidence="2 3" key="1">
    <citation type="submission" date="2023-07" db="EMBL/GenBank/DDBJ databases">
        <title>Sorghum-associated microbial communities from plants grown in Nebraska, USA.</title>
        <authorList>
            <person name="Schachtman D."/>
        </authorList>
    </citation>
    <scope>NUCLEOTIDE SEQUENCE [LARGE SCALE GENOMIC DNA]</scope>
    <source>
        <strain evidence="2 3">584</strain>
    </source>
</reference>
<gene>
    <name evidence="2" type="ORF">E9232_006848</name>
</gene>
<comment type="caution">
    <text evidence="2">The sequence shown here is derived from an EMBL/GenBank/DDBJ whole genome shotgun (WGS) entry which is preliminary data.</text>
</comment>
<protein>
    <recommendedName>
        <fullName evidence="4">DUF3560 domain-containing protein</fullName>
    </recommendedName>
</protein>
<dbReference type="RefSeq" id="WP_309801751.1">
    <property type="nucleotide sequence ID" value="NZ_JAVDPW010000018.1"/>
</dbReference>
<dbReference type="Proteomes" id="UP001262410">
    <property type="component" value="Unassembled WGS sequence"/>
</dbReference>
<accession>A0ABU1K0A0</accession>
<dbReference type="Pfam" id="PF12083">
    <property type="entry name" value="DUF3560"/>
    <property type="match status" value="1"/>
</dbReference>
<feature type="coiled-coil region" evidence="1">
    <location>
        <begin position="100"/>
        <end position="127"/>
    </location>
</feature>
<keyword evidence="1" id="KW-0175">Coiled coil</keyword>
<proteinExistence type="predicted"/>
<sequence>MNRYEAKQEARRARLKAWAERAATEATAQFQRADAIASMIPFGQPILIGHHSEGRHRADLKRIHNGIGKGVEATKQAETLQQRAAAVGTAGISSDDPEAVAKLKAKLAKLEEDVARMKRANAALRREDHNALVELGFTGGQIAKLREPDFAGRVGFPAYVFTNAGAEARRLRARIQRLERRQHEESRTYALEDGTRIVFNVEANRVQVLTPGKPDEARRRALKGCGFRWAPSEGAWQRHLSLNALWEACRLFGAPFPPPVDLLDQANLEE</sequence>
<dbReference type="InterPro" id="IPR021944">
    <property type="entry name" value="DUF3560"/>
</dbReference>
<organism evidence="2 3">
    <name type="scientific">Inquilinus ginsengisoli</name>
    <dbReference type="NCBI Taxonomy" id="363840"/>
    <lineage>
        <taxon>Bacteria</taxon>
        <taxon>Pseudomonadati</taxon>
        <taxon>Pseudomonadota</taxon>
        <taxon>Alphaproteobacteria</taxon>
        <taxon>Rhodospirillales</taxon>
        <taxon>Rhodospirillaceae</taxon>
        <taxon>Inquilinus</taxon>
    </lineage>
</organism>